<dbReference type="InterPro" id="IPR036637">
    <property type="entry name" value="Phosphohistidine_dom_sf"/>
</dbReference>
<dbReference type="EMBL" id="BDCX01000015">
    <property type="protein sequence ID" value="GAT69976.1"/>
    <property type="molecule type" value="Genomic_DNA"/>
</dbReference>
<proteinExistence type="predicted"/>
<dbReference type="InterPro" id="IPR002192">
    <property type="entry name" value="PPDK_AMP/ATP-bd"/>
</dbReference>
<name>A0A161LR15_9ACTN</name>
<dbReference type="Gene3D" id="3.50.30.10">
    <property type="entry name" value="Phosphohistidine domain"/>
    <property type="match status" value="1"/>
</dbReference>
<dbReference type="Pfam" id="PF01326">
    <property type="entry name" value="PPDK_N"/>
    <property type="match status" value="1"/>
</dbReference>
<dbReference type="Pfam" id="PF00391">
    <property type="entry name" value="PEP-utilizers"/>
    <property type="match status" value="1"/>
</dbReference>
<reference evidence="4" key="2">
    <citation type="submission" date="2016-04" db="EMBL/GenBank/DDBJ databases">
        <title>Planomonospora sphaerica JCM9374 whole genome shotgun sequence.</title>
        <authorList>
            <person name="Suzuki T."/>
            <person name="Dohra H."/>
            <person name="Kodani S."/>
        </authorList>
    </citation>
    <scope>NUCLEOTIDE SEQUENCE [LARGE SCALE GENOMIC DNA]</scope>
    <source>
        <strain evidence="4">JCM 9374</strain>
    </source>
</reference>
<dbReference type="Proteomes" id="UP000077701">
    <property type="component" value="Unassembled WGS sequence"/>
</dbReference>
<dbReference type="SUPFAM" id="SSF52009">
    <property type="entry name" value="Phosphohistidine domain"/>
    <property type="match status" value="1"/>
</dbReference>
<reference evidence="3 4" key="1">
    <citation type="journal article" date="2016" name="Genome Announc.">
        <title>Draft Genome Sequence of Planomonospora sphaerica JCM9374, a Rare Actinomycete.</title>
        <authorList>
            <person name="Dohra H."/>
            <person name="Suzuki T."/>
            <person name="Inoue Y."/>
            <person name="Kodani S."/>
        </authorList>
    </citation>
    <scope>NUCLEOTIDE SEQUENCE [LARGE SCALE GENOMIC DNA]</scope>
    <source>
        <strain evidence="3 4">JCM 9374</strain>
    </source>
</reference>
<keyword evidence="3" id="KW-0808">Transferase</keyword>
<dbReference type="AlphaFoldDB" id="A0A161LR15"/>
<feature type="domain" description="PEP-utilising enzyme mobile" evidence="1">
    <location>
        <begin position="745"/>
        <end position="814"/>
    </location>
</feature>
<dbReference type="STRING" id="161355.PS9374_05656"/>
<dbReference type="Gene3D" id="3.30.1490.20">
    <property type="entry name" value="ATP-grasp fold, A domain"/>
    <property type="match status" value="1"/>
</dbReference>
<keyword evidence="3" id="KW-0670">Pyruvate</keyword>
<dbReference type="RefSeq" id="WP_068901802.1">
    <property type="nucleotide sequence ID" value="NZ_BDCX01000015.1"/>
</dbReference>
<dbReference type="InterPro" id="IPR008279">
    <property type="entry name" value="PEP-util_enz_mobile_dom"/>
</dbReference>
<dbReference type="Gene3D" id="3.30.470.20">
    <property type="entry name" value="ATP-grasp fold, B domain"/>
    <property type="match status" value="1"/>
</dbReference>
<evidence type="ECO:0000313" key="3">
    <source>
        <dbReference type="EMBL" id="GAT69976.1"/>
    </source>
</evidence>
<protein>
    <submittedName>
        <fullName evidence="3">Pyruvate phosphate dikinase</fullName>
    </submittedName>
</protein>
<sequence>MNTLPFDGPGADLATVGGKGESLARLARAGLPVPPGFHVTTAAYRGFVARHGLRDAILAGGADEIAALFTAHGIPEEIAGDVRDAYRRLCGDRGDVPVAVRSSATAEDLPGMSFAGQQESHLNIRGAEELLDAVRRCWASLWTDRAVAYRERHGIPRDQVALAVVVQELVPADAAGVLFTEDRGRLTVNAAWGLGEAVVGGLVTPDTFTVDRDRRTVVAETVASKTVMTVRTPGGTREEPVPPGLRDRPALSAAQALELAGLGLRIEELYGHPVDVEWALHGGRPYILQARPITGRREEWNDSLRGDYLWTNGNLGEAIPSVMTPCTWSAVRAFMADAMIFSELGGHPLCGNIGGRFYMNLSVTASLAAALGMGGRLRAAQEPVFGRIPEGLTPPPLPMPRRRILREALPIIRGRLALRGYARRLPEFLATAAARAESLRAEIAAAEDLPALWRDRVEPYFRECSRMLAAAGRQDAGALIFLRNRLVRLVGEEDANALTSGIRVGGGRLESLGPLLGLARLGRGEIDRETFARRYGHRCPDEFELSAPRPGEDPEWIGRLLAASATDPAELLERQDEVGRAAWRRFRERAPRRAARLRRKVDRWGAIVQAREEARSETIRSFWVLRDFVLRAGELTGHGDDLFFLTIDEILDVLRGGRRPLSSVAERRAAYEHYRSLPPYPGVIRGRFDPERWAADPDRRGDVFDSHAPPAPAPETVTGFPGAAGVVEGTARVITSMEEGHRLGRGEILVTTVTNVGWTPLFPRAAAVVTDVGAPLSHASIVARELGIPAVVGTGDATMRVRDGDRIRVDGGRGSVEVIAPAEAPGPYGVSA</sequence>
<evidence type="ECO:0000313" key="4">
    <source>
        <dbReference type="Proteomes" id="UP000077701"/>
    </source>
</evidence>
<dbReference type="PANTHER" id="PTHR43615">
    <property type="entry name" value="PHOSPHOENOLPYRUVATE SYNTHASE-RELATED"/>
    <property type="match status" value="1"/>
</dbReference>
<evidence type="ECO:0000259" key="2">
    <source>
        <dbReference type="Pfam" id="PF01326"/>
    </source>
</evidence>
<dbReference type="SUPFAM" id="SSF56059">
    <property type="entry name" value="Glutathione synthetase ATP-binding domain-like"/>
    <property type="match status" value="1"/>
</dbReference>
<comment type="caution">
    <text evidence="3">The sequence shown here is derived from an EMBL/GenBank/DDBJ whole genome shotgun (WGS) entry which is preliminary data.</text>
</comment>
<organism evidence="3 4">
    <name type="scientific">Planomonospora sphaerica</name>
    <dbReference type="NCBI Taxonomy" id="161355"/>
    <lineage>
        <taxon>Bacteria</taxon>
        <taxon>Bacillati</taxon>
        <taxon>Actinomycetota</taxon>
        <taxon>Actinomycetes</taxon>
        <taxon>Streptosporangiales</taxon>
        <taxon>Streptosporangiaceae</taxon>
        <taxon>Planomonospora</taxon>
    </lineage>
</organism>
<dbReference type="InterPro" id="IPR013815">
    <property type="entry name" value="ATP_grasp_subdomain_1"/>
</dbReference>
<accession>A0A161LR15</accession>
<gene>
    <name evidence="3" type="ORF">PS9374_05656</name>
</gene>
<dbReference type="OrthoDB" id="9765468at2"/>
<dbReference type="InterPro" id="IPR051549">
    <property type="entry name" value="PEP_Utilizing_Enz"/>
</dbReference>
<dbReference type="GO" id="GO:0005524">
    <property type="term" value="F:ATP binding"/>
    <property type="evidence" value="ECO:0007669"/>
    <property type="project" value="InterPro"/>
</dbReference>
<feature type="domain" description="Pyruvate phosphate dikinase AMP/ATP-binding" evidence="2">
    <location>
        <begin position="15"/>
        <end position="299"/>
    </location>
</feature>
<dbReference type="PANTHER" id="PTHR43615:SF1">
    <property type="entry name" value="PPDK_N DOMAIN-CONTAINING PROTEIN"/>
    <property type="match status" value="1"/>
</dbReference>
<keyword evidence="4" id="KW-1185">Reference proteome</keyword>
<evidence type="ECO:0000259" key="1">
    <source>
        <dbReference type="Pfam" id="PF00391"/>
    </source>
</evidence>
<keyword evidence="3" id="KW-0418">Kinase</keyword>
<dbReference type="GO" id="GO:0016301">
    <property type="term" value="F:kinase activity"/>
    <property type="evidence" value="ECO:0007669"/>
    <property type="project" value="UniProtKB-KW"/>
</dbReference>